<evidence type="ECO:0000313" key="1">
    <source>
        <dbReference type="EMBL" id="MFD1125096.1"/>
    </source>
</evidence>
<organism evidence="1 2">
    <name type="scientific">Lentilactobacillus raoultii</name>
    <dbReference type="NCBI Taxonomy" id="1987503"/>
    <lineage>
        <taxon>Bacteria</taxon>
        <taxon>Bacillati</taxon>
        <taxon>Bacillota</taxon>
        <taxon>Bacilli</taxon>
        <taxon>Lactobacillales</taxon>
        <taxon>Lactobacillaceae</taxon>
        <taxon>Lentilactobacillus</taxon>
    </lineage>
</organism>
<proteinExistence type="predicted"/>
<accession>A0ABW3PIW1</accession>
<protein>
    <submittedName>
        <fullName evidence="1">YdeI family protein</fullName>
    </submittedName>
</protein>
<name>A0ABW3PIW1_9LACO</name>
<comment type="caution">
    <text evidence="1">The sequence shown here is derived from an EMBL/GenBank/DDBJ whole genome shotgun (WGS) entry which is preliminary data.</text>
</comment>
<gene>
    <name evidence="1" type="ORF">ACFQ22_06985</name>
</gene>
<evidence type="ECO:0000313" key="2">
    <source>
        <dbReference type="Proteomes" id="UP001597156"/>
    </source>
</evidence>
<dbReference type="Proteomes" id="UP001597156">
    <property type="component" value="Unassembled WGS sequence"/>
</dbReference>
<sequence>MSIQNPQNLLKVTNREAFRQWLAENGDQASECWVNVKRGIPKGNGHFWYVDAVEEAMCFGWIDSTYKVIIPSRPAMQRFVPRKSGSAWSELNKARCIRMAYLGRMTAAGRSKLPNMDPKNFTIDKRIKRALKRRPGAWEYFCSCPPLYQRVRVDTIQIKSNDPKLFRSRMTKFANACRDHKMIGHWNDGGRLSNIYVTVWPEK</sequence>
<reference evidence="2" key="1">
    <citation type="journal article" date="2019" name="Int. J. Syst. Evol. Microbiol.">
        <title>The Global Catalogue of Microorganisms (GCM) 10K type strain sequencing project: providing services to taxonomists for standard genome sequencing and annotation.</title>
        <authorList>
            <consortium name="The Broad Institute Genomics Platform"/>
            <consortium name="The Broad Institute Genome Sequencing Center for Infectious Disease"/>
            <person name="Wu L."/>
            <person name="Ma J."/>
        </authorList>
    </citation>
    <scope>NUCLEOTIDE SEQUENCE [LARGE SCALE GENOMIC DNA]</scope>
    <source>
        <strain evidence="2">CCUG 71848</strain>
    </source>
</reference>
<dbReference type="EMBL" id="JBHTLH010000019">
    <property type="protein sequence ID" value="MFD1125096.1"/>
    <property type="molecule type" value="Genomic_DNA"/>
</dbReference>
<dbReference type="RefSeq" id="WP_121978022.1">
    <property type="nucleotide sequence ID" value="NZ_JBHTLH010000019.1"/>
</dbReference>
<keyword evidence="2" id="KW-1185">Reference proteome</keyword>
<dbReference type="Pfam" id="PF13376">
    <property type="entry name" value="OmdA"/>
    <property type="match status" value="1"/>
</dbReference>